<dbReference type="RefSeq" id="WP_145030539.1">
    <property type="nucleotide sequence ID" value="NZ_CP036271.1"/>
</dbReference>
<gene>
    <name evidence="3" type="ORF">Pan44_27350</name>
</gene>
<keyword evidence="1" id="KW-0472">Membrane</keyword>
<sequence>MSLNELSQFEALAQIDDLAKQTETWATRPIGWAPAARSQALVKRVLSRVETLRIRLEAPLVVATFGGTGTGKSSLVNALVGEECSESGRQRPTTRRPIVIAHPRTELEALGLPLDSMEVIRRDSELLRDIVLIDCPDPDTSEGDTSGSNLAILRGLLPYCDVLIYTSTQQKYRSARVLDELGQGANGCRLFFVQTHADIDSDVREDWRAQLRGSFEVPDIFFVDSRRALREQQAGQRPSGDFGRLIDALATQLAASERVGVRRANVIDLLQAAFIRCRGTLNEGWPAVHQLSTVLIEQKQVLARRMAEEMKKQLLTSRHLWERRLLSEVTDTWGFTPFSAMLRAYAGLGGLIASFSFYRARNSVQMALIGAVQGARWLQSKHQELAADSVVAKASTFSLGDDLLREAEIVIEGHVRASELEPGRTIKASVEDLRQQAAAVERQFLGDAGRRIDEVIRSLASQNSRWYVRAWYETLFAAYIVFALGRVAKSFFYDSFWLDRPLLGTEFYIPALLFFVIWSLLLVTLFTHRLRRGLGGEIQKLVNEMVDLRLSQGLFPQWESACRDAGDFREDLNRLLGRSSTLRDKFAVVAIGGAKGVKREAVMAEE</sequence>
<keyword evidence="1" id="KW-1133">Transmembrane helix</keyword>
<evidence type="ECO:0000313" key="4">
    <source>
        <dbReference type="Proteomes" id="UP000315700"/>
    </source>
</evidence>
<dbReference type="OrthoDB" id="238366at2"/>
<evidence type="ECO:0000259" key="2">
    <source>
        <dbReference type="Pfam" id="PF00350"/>
    </source>
</evidence>
<evidence type="ECO:0000313" key="3">
    <source>
        <dbReference type="EMBL" id="QDT54700.1"/>
    </source>
</evidence>
<feature type="transmembrane region" description="Helical" evidence="1">
    <location>
        <begin position="507"/>
        <end position="526"/>
    </location>
</feature>
<dbReference type="SUPFAM" id="SSF52540">
    <property type="entry name" value="P-loop containing nucleoside triphosphate hydrolases"/>
    <property type="match status" value="1"/>
</dbReference>
<dbReference type="InParanoid" id="A0A517SF38"/>
<protein>
    <submittedName>
        <fullName evidence="3">Dynamin family protein</fullName>
    </submittedName>
</protein>
<feature type="domain" description="Dynamin N-terminal" evidence="2">
    <location>
        <begin position="62"/>
        <end position="106"/>
    </location>
</feature>
<feature type="transmembrane region" description="Helical" evidence="1">
    <location>
        <begin position="466"/>
        <end position="487"/>
    </location>
</feature>
<dbReference type="InterPro" id="IPR045063">
    <property type="entry name" value="Dynamin_N"/>
</dbReference>
<keyword evidence="4" id="KW-1185">Reference proteome</keyword>
<reference evidence="3 4" key="1">
    <citation type="submission" date="2019-02" db="EMBL/GenBank/DDBJ databases">
        <title>Deep-cultivation of Planctomycetes and their phenomic and genomic characterization uncovers novel biology.</title>
        <authorList>
            <person name="Wiegand S."/>
            <person name="Jogler M."/>
            <person name="Boedeker C."/>
            <person name="Pinto D."/>
            <person name="Vollmers J."/>
            <person name="Rivas-Marin E."/>
            <person name="Kohn T."/>
            <person name="Peeters S.H."/>
            <person name="Heuer A."/>
            <person name="Rast P."/>
            <person name="Oberbeckmann S."/>
            <person name="Bunk B."/>
            <person name="Jeske O."/>
            <person name="Meyerdierks A."/>
            <person name="Storesund J.E."/>
            <person name="Kallscheuer N."/>
            <person name="Luecker S."/>
            <person name="Lage O.M."/>
            <person name="Pohl T."/>
            <person name="Merkel B.J."/>
            <person name="Hornburger P."/>
            <person name="Mueller R.-W."/>
            <person name="Bruemmer F."/>
            <person name="Labrenz M."/>
            <person name="Spormann A.M."/>
            <person name="Op den Camp H."/>
            <person name="Overmann J."/>
            <person name="Amann R."/>
            <person name="Jetten M.S.M."/>
            <person name="Mascher T."/>
            <person name="Medema M.H."/>
            <person name="Devos D.P."/>
            <person name="Kaster A.-K."/>
            <person name="Ovreas L."/>
            <person name="Rohde M."/>
            <person name="Galperin M.Y."/>
            <person name="Jogler C."/>
        </authorList>
    </citation>
    <scope>NUCLEOTIDE SEQUENCE [LARGE SCALE GENOMIC DNA]</scope>
    <source>
        <strain evidence="3 4">Pan44</strain>
    </source>
</reference>
<proteinExistence type="predicted"/>
<name>A0A517SF38_9PLAN</name>
<dbReference type="Gene3D" id="3.40.50.300">
    <property type="entry name" value="P-loop containing nucleotide triphosphate hydrolases"/>
    <property type="match status" value="1"/>
</dbReference>
<organism evidence="3 4">
    <name type="scientific">Caulifigura coniformis</name>
    <dbReference type="NCBI Taxonomy" id="2527983"/>
    <lineage>
        <taxon>Bacteria</taxon>
        <taxon>Pseudomonadati</taxon>
        <taxon>Planctomycetota</taxon>
        <taxon>Planctomycetia</taxon>
        <taxon>Planctomycetales</taxon>
        <taxon>Planctomycetaceae</taxon>
        <taxon>Caulifigura</taxon>
    </lineage>
</organism>
<keyword evidence="1" id="KW-0812">Transmembrane</keyword>
<dbReference type="AlphaFoldDB" id="A0A517SF38"/>
<dbReference type="KEGG" id="ccos:Pan44_27350"/>
<dbReference type="EMBL" id="CP036271">
    <property type="protein sequence ID" value="QDT54700.1"/>
    <property type="molecule type" value="Genomic_DNA"/>
</dbReference>
<evidence type="ECO:0000256" key="1">
    <source>
        <dbReference type="SAM" id="Phobius"/>
    </source>
</evidence>
<accession>A0A517SF38</accession>
<feature type="transmembrane region" description="Helical" evidence="1">
    <location>
        <begin position="340"/>
        <end position="358"/>
    </location>
</feature>
<dbReference type="Proteomes" id="UP000315700">
    <property type="component" value="Chromosome"/>
</dbReference>
<dbReference type="Pfam" id="PF00350">
    <property type="entry name" value="Dynamin_N"/>
    <property type="match status" value="1"/>
</dbReference>
<dbReference type="InterPro" id="IPR027417">
    <property type="entry name" value="P-loop_NTPase"/>
</dbReference>